<dbReference type="EMBL" id="MTYJ01000017">
    <property type="protein sequence ID" value="OQV22481.1"/>
    <property type="molecule type" value="Genomic_DNA"/>
</dbReference>
<sequence length="242" mass="27427">MWAFSFVYIWLVAASFMLVESQVGRVGKCPDFKGVSDFKFEQYTNGTWYEVAKFFTVMETKCVAMEFVPINGTTLVVSNALEKMVLPPPIQVAPPAGVPAQLRHHKRHGSQMKHHEKKVLLEHSKSPERWARNINQAEPIYTPVKVVGFVAEKIPPATMRFNYTEGTSMMEYRVLDTDYKSYAVIWSCSEMFSGVFHNQFISILSRTRDAPATLIQDLVVKLAAVGIETSHLVISDQQRCDS</sequence>
<dbReference type="PANTHER" id="PTHR10612">
    <property type="entry name" value="APOLIPOPROTEIN D"/>
    <property type="match status" value="1"/>
</dbReference>
<keyword evidence="4" id="KW-0732">Signal</keyword>
<evidence type="ECO:0000313" key="7">
    <source>
        <dbReference type="Proteomes" id="UP000192578"/>
    </source>
</evidence>
<evidence type="ECO:0000256" key="1">
    <source>
        <dbReference type="ARBA" id="ARBA00006119"/>
    </source>
</evidence>
<dbReference type="GO" id="GO:0006629">
    <property type="term" value="P:lipid metabolic process"/>
    <property type="evidence" value="ECO:0007669"/>
    <property type="project" value="TreeGrafter"/>
</dbReference>
<dbReference type="Pfam" id="PF00061">
    <property type="entry name" value="Lipocalin"/>
    <property type="match status" value="1"/>
</dbReference>
<name>A0A1W0X569_HYPEX</name>
<dbReference type="Gene3D" id="2.40.128.20">
    <property type="match status" value="2"/>
</dbReference>
<dbReference type="InterPro" id="IPR012674">
    <property type="entry name" value="Calycin"/>
</dbReference>
<dbReference type="OrthoDB" id="565904at2759"/>
<dbReference type="GO" id="GO:0005737">
    <property type="term" value="C:cytoplasm"/>
    <property type="evidence" value="ECO:0007669"/>
    <property type="project" value="TreeGrafter"/>
</dbReference>
<evidence type="ECO:0000256" key="4">
    <source>
        <dbReference type="SAM" id="SignalP"/>
    </source>
</evidence>
<gene>
    <name evidence="6" type="ORF">BV898_03654</name>
</gene>
<dbReference type="Proteomes" id="UP000192578">
    <property type="component" value="Unassembled WGS sequence"/>
</dbReference>
<proteinExistence type="inferred from homology"/>
<dbReference type="SUPFAM" id="SSF50814">
    <property type="entry name" value="Lipocalins"/>
    <property type="match status" value="1"/>
</dbReference>
<evidence type="ECO:0000256" key="3">
    <source>
        <dbReference type="ARBA" id="ARBA00045493"/>
    </source>
</evidence>
<feature type="chain" id="PRO_5013094076" description="Lipocalin/cytosolic fatty-acid binding domain-containing protein" evidence="4">
    <location>
        <begin position="22"/>
        <end position="242"/>
    </location>
</feature>
<feature type="signal peptide" evidence="4">
    <location>
        <begin position="1"/>
        <end position="21"/>
    </location>
</feature>
<accession>A0A1W0X569</accession>
<protein>
    <recommendedName>
        <fullName evidence="5">Lipocalin/cytosolic fatty-acid binding domain-containing protein</fullName>
    </recommendedName>
</protein>
<comment type="similarity">
    <text evidence="1">Belongs to the Secretory-abundant heat soluble protein (SAHS) family.</text>
</comment>
<dbReference type="GO" id="GO:0000302">
    <property type="term" value="P:response to reactive oxygen species"/>
    <property type="evidence" value="ECO:0007669"/>
    <property type="project" value="TreeGrafter"/>
</dbReference>
<dbReference type="PANTHER" id="PTHR10612:SF34">
    <property type="entry name" value="APOLIPOPROTEIN D"/>
    <property type="match status" value="1"/>
</dbReference>
<organism evidence="6 7">
    <name type="scientific">Hypsibius exemplaris</name>
    <name type="common">Freshwater tardigrade</name>
    <dbReference type="NCBI Taxonomy" id="2072580"/>
    <lineage>
        <taxon>Eukaryota</taxon>
        <taxon>Metazoa</taxon>
        <taxon>Ecdysozoa</taxon>
        <taxon>Tardigrada</taxon>
        <taxon>Eutardigrada</taxon>
        <taxon>Parachela</taxon>
        <taxon>Hypsibioidea</taxon>
        <taxon>Hypsibiidae</taxon>
        <taxon>Hypsibius</taxon>
    </lineage>
</organism>
<evidence type="ECO:0000259" key="5">
    <source>
        <dbReference type="Pfam" id="PF00061"/>
    </source>
</evidence>
<evidence type="ECO:0000256" key="2">
    <source>
        <dbReference type="ARBA" id="ARBA00023016"/>
    </source>
</evidence>
<evidence type="ECO:0000313" key="6">
    <source>
        <dbReference type="EMBL" id="OQV22481.1"/>
    </source>
</evidence>
<comment type="caution">
    <text evidence="6">The sequence shown here is derived from an EMBL/GenBank/DDBJ whole genome shotgun (WGS) entry which is preliminary data.</text>
</comment>
<dbReference type="InterPro" id="IPR000566">
    <property type="entry name" value="Lipocln_cytosolic_FA-bd_dom"/>
</dbReference>
<keyword evidence="7" id="KW-1185">Reference proteome</keyword>
<keyword evidence="2" id="KW-0346">Stress response</keyword>
<reference evidence="7" key="1">
    <citation type="submission" date="2017-01" db="EMBL/GenBank/DDBJ databases">
        <title>Comparative genomics of anhydrobiosis in the tardigrade Hypsibius dujardini.</title>
        <authorList>
            <person name="Yoshida Y."/>
            <person name="Koutsovoulos G."/>
            <person name="Laetsch D."/>
            <person name="Stevens L."/>
            <person name="Kumar S."/>
            <person name="Horikawa D."/>
            <person name="Ishino K."/>
            <person name="Komine S."/>
            <person name="Tomita M."/>
            <person name="Blaxter M."/>
            <person name="Arakawa K."/>
        </authorList>
    </citation>
    <scope>NUCLEOTIDE SEQUENCE [LARGE SCALE GENOMIC DNA]</scope>
    <source>
        <strain evidence="7">Z151</strain>
    </source>
</reference>
<dbReference type="AlphaFoldDB" id="A0A1W0X569"/>
<feature type="domain" description="Lipocalin/cytosolic fatty-acid binding" evidence="5">
    <location>
        <begin position="157"/>
        <end position="237"/>
    </location>
</feature>
<comment type="function">
    <text evidence="3">Secreted heat soluble protein acting as a molecular shield in water-deficient condition. Tardigrade-specific intrinsically disordered proteins (TDPs) are essential for desiccation tolerance by forming non-crystalline amorphous solids upon desiccation, and this vitrified state mirrors their protective capabilities.</text>
</comment>